<name>A0AAN9NPD9_PHACN</name>
<evidence type="ECO:0000256" key="3">
    <source>
        <dbReference type="SAM" id="SignalP"/>
    </source>
</evidence>
<feature type="transmembrane region" description="Helical" evidence="1">
    <location>
        <begin position="54"/>
        <end position="74"/>
    </location>
</feature>
<protein>
    <recommendedName>
        <fullName evidence="1">HVA22-like protein</fullName>
    </recommendedName>
</protein>
<dbReference type="PANTHER" id="PTHR12300:SF117">
    <property type="entry name" value="LP05237P-RELATED"/>
    <property type="match status" value="1"/>
</dbReference>
<keyword evidence="1" id="KW-0812">Transmembrane</keyword>
<organism evidence="4 5">
    <name type="scientific">Phaseolus coccineus</name>
    <name type="common">Scarlet runner bean</name>
    <name type="synonym">Phaseolus multiflorus</name>
    <dbReference type="NCBI Taxonomy" id="3886"/>
    <lineage>
        <taxon>Eukaryota</taxon>
        <taxon>Viridiplantae</taxon>
        <taxon>Streptophyta</taxon>
        <taxon>Embryophyta</taxon>
        <taxon>Tracheophyta</taxon>
        <taxon>Spermatophyta</taxon>
        <taxon>Magnoliopsida</taxon>
        <taxon>eudicotyledons</taxon>
        <taxon>Gunneridae</taxon>
        <taxon>Pentapetalae</taxon>
        <taxon>rosids</taxon>
        <taxon>fabids</taxon>
        <taxon>Fabales</taxon>
        <taxon>Fabaceae</taxon>
        <taxon>Papilionoideae</taxon>
        <taxon>50 kb inversion clade</taxon>
        <taxon>NPAAA clade</taxon>
        <taxon>indigoferoid/millettioid clade</taxon>
        <taxon>Phaseoleae</taxon>
        <taxon>Phaseolus</taxon>
    </lineage>
</organism>
<reference evidence="4 5" key="1">
    <citation type="submission" date="2024-01" db="EMBL/GenBank/DDBJ databases">
        <title>The genomes of 5 underutilized Papilionoideae crops provide insights into root nodulation and disease resistanc.</title>
        <authorList>
            <person name="Jiang F."/>
        </authorList>
    </citation>
    <scope>NUCLEOTIDE SEQUENCE [LARGE SCALE GENOMIC DNA]</scope>
    <source>
        <strain evidence="4">JINMINGXINNONG_FW02</strain>
        <tissue evidence="4">Leaves</tissue>
    </source>
</reference>
<comment type="subcellular location">
    <subcellularLocation>
        <location evidence="1">Membrane</location>
        <topology evidence="1">Multi-pass membrane protein</topology>
    </subcellularLocation>
</comment>
<feature type="compositionally biased region" description="Polar residues" evidence="2">
    <location>
        <begin position="266"/>
        <end position="308"/>
    </location>
</feature>
<accession>A0AAN9NPD9</accession>
<keyword evidence="1" id="KW-1133">Transmembrane helix</keyword>
<feature type="compositionally biased region" description="Polar residues" evidence="2">
    <location>
        <begin position="323"/>
        <end position="334"/>
    </location>
</feature>
<feature type="signal peptide" evidence="3">
    <location>
        <begin position="1"/>
        <end position="28"/>
    </location>
</feature>
<dbReference type="GO" id="GO:0016020">
    <property type="term" value="C:membrane"/>
    <property type="evidence" value="ECO:0007669"/>
    <property type="project" value="UniProtKB-SubCell"/>
</dbReference>
<keyword evidence="5" id="KW-1185">Reference proteome</keyword>
<dbReference type="Proteomes" id="UP001374584">
    <property type="component" value="Unassembled WGS sequence"/>
</dbReference>
<comment type="caution">
    <text evidence="1">Lacks conserved residue(s) required for the propagation of feature annotation.</text>
</comment>
<sequence>MSEDHAKVLRFACFRLCIFLCITRLGIAVTDEHYLRTTTEFCCSKNTALAIVKGYRMIGSFLTWALAMVFGYAYPAYECYKAVEKNKPEIEQLRFWCQYWILVAVLTVCERVGDTFISWVPMYSEAKLAFFIFLWYPKTKGTTYVYDSFFRPYVAKHETEIDRNLLELRTRAGDIAVLYWQRAFSYGQTRIYDIFQFVAAQSTPSPRPAQQRPGVKVRQPAPANHQPAAATEPQVEEPPSPTSSTSSSQLQREIAEELDSPKVPKATTSATALTNKKTPLSGLSSQKSGGAGLSTQKSGGAGLSTQKSGGAGLSTLKSAGAGLSTQKSNVAPETSIQSAPAEAEAEAKQIEAAAPSSSSSVNENGNPPTPTKETQMEESIRVTRGRLRKTRSAGTR</sequence>
<keyword evidence="3" id="KW-0732">Signal</keyword>
<feature type="compositionally biased region" description="Basic residues" evidence="2">
    <location>
        <begin position="383"/>
        <end position="396"/>
    </location>
</feature>
<comment type="caution">
    <text evidence="4">The sequence shown here is derived from an EMBL/GenBank/DDBJ whole genome shotgun (WGS) entry which is preliminary data.</text>
</comment>
<feature type="region of interest" description="Disordered" evidence="2">
    <location>
        <begin position="203"/>
        <end position="396"/>
    </location>
</feature>
<feature type="compositionally biased region" description="Polar residues" evidence="2">
    <location>
        <begin position="356"/>
        <end position="366"/>
    </location>
</feature>
<evidence type="ECO:0000313" key="4">
    <source>
        <dbReference type="EMBL" id="KAK7376726.1"/>
    </source>
</evidence>
<evidence type="ECO:0000313" key="5">
    <source>
        <dbReference type="Proteomes" id="UP001374584"/>
    </source>
</evidence>
<feature type="chain" id="PRO_5042873601" description="HVA22-like protein" evidence="3">
    <location>
        <begin position="29"/>
        <end position="396"/>
    </location>
</feature>
<dbReference type="EMBL" id="JAYMYR010000002">
    <property type="protein sequence ID" value="KAK7376726.1"/>
    <property type="molecule type" value="Genomic_DNA"/>
</dbReference>
<dbReference type="AlphaFoldDB" id="A0AAN9NPD9"/>
<keyword evidence="1" id="KW-0472">Membrane</keyword>
<dbReference type="InterPro" id="IPR004345">
    <property type="entry name" value="TB2_DP1_HVA22"/>
</dbReference>
<feature type="compositionally biased region" description="Basic and acidic residues" evidence="2">
    <location>
        <begin position="253"/>
        <end position="262"/>
    </location>
</feature>
<dbReference type="PANTHER" id="PTHR12300">
    <property type="entry name" value="HVA22-LIKE PROTEINS"/>
    <property type="match status" value="1"/>
</dbReference>
<comment type="similarity">
    <text evidence="1">Belongs to the DP1 family.</text>
</comment>
<evidence type="ECO:0000256" key="1">
    <source>
        <dbReference type="RuleBase" id="RU362006"/>
    </source>
</evidence>
<gene>
    <name evidence="4" type="ORF">VNO80_02140</name>
</gene>
<feature type="compositionally biased region" description="Low complexity" evidence="2">
    <location>
        <begin position="219"/>
        <end position="230"/>
    </location>
</feature>
<proteinExistence type="inferred from homology"/>
<evidence type="ECO:0000256" key="2">
    <source>
        <dbReference type="SAM" id="MobiDB-lite"/>
    </source>
</evidence>
<dbReference type="Pfam" id="PF03134">
    <property type="entry name" value="TB2_DP1_HVA22"/>
    <property type="match status" value="1"/>
</dbReference>